<name>A0A7S2TH08_9EUKA</name>
<dbReference type="AlphaFoldDB" id="A0A7S2TH08"/>
<evidence type="ECO:0000313" key="1">
    <source>
        <dbReference type="EMBL" id="CAD9745621.1"/>
    </source>
</evidence>
<dbReference type="EMBL" id="HBHP01001374">
    <property type="protein sequence ID" value="CAD9745621.1"/>
    <property type="molecule type" value="Transcribed_RNA"/>
</dbReference>
<proteinExistence type="predicted"/>
<gene>
    <name evidence="1" type="ORF">LSP00402_LOCUS892</name>
</gene>
<protein>
    <submittedName>
        <fullName evidence="1">Uncharacterized protein</fullName>
    </submittedName>
</protein>
<reference evidence="1" key="1">
    <citation type="submission" date="2021-01" db="EMBL/GenBank/DDBJ databases">
        <authorList>
            <person name="Corre E."/>
            <person name="Pelletier E."/>
            <person name="Niang G."/>
            <person name="Scheremetjew M."/>
            <person name="Finn R."/>
            <person name="Kale V."/>
            <person name="Holt S."/>
            <person name="Cochrane G."/>
            <person name="Meng A."/>
            <person name="Brown T."/>
            <person name="Cohen L."/>
        </authorList>
    </citation>
    <scope>NUCLEOTIDE SEQUENCE</scope>
    <source>
        <strain evidence="1">CCMP622</strain>
    </source>
</reference>
<organism evidence="1">
    <name type="scientific">Lotharella oceanica</name>
    <dbReference type="NCBI Taxonomy" id="641309"/>
    <lineage>
        <taxon>Eukaryota</taxon>
        <taxon>Sar</taxon>
        <taxon>Rhizaria</taxon>
        <taxon>Cercozoa</taxon>
        <taxon>Chlorarachniophyceae</taxon>
        <taxon>Lotharella</taxon>
    </lineage>
</organism>
<sequence>MEEEGGGVQSDFSTRTTPEAWFRLEKVFTRTNRITPPKEMAPVMLQTCGAWRRNLLEGWRRAIAAGLSFRYSRHRLTTGPAVATMELRHHHRRHQHFSSLRGRRHRYPLLDLLFLLALA</sequence>
<accession>A0A7S2TH08</accession>